<dbReference type="EMBL" id="JAFCMP010000533">
    <property type="protein sequence ID" value="KAG5176773.1"/>
    <property type="molecule type" value="Genomic_DNA"/>
</dbReference>
<dbReference type="AlphaFoldDB" id="A0A835YLQ1"/>
<protein>
    <submittedName>
        <fullName evidence="1">Uncharacterized protein</fullName>
    </submittedName>
</protein>
<sequence>MAANRLCPKAAGALDRDMRLRLQPAVSMMLSKASLVHYSALSSTTRILELTMFGMVMMEAPLPNFPKYLRKWSILESEPVAPTSVPNVERIDDLYISDDSKGGCARQLLDGLMPQRCSIGILHFHTDLYAEAARPTAFPEGLDLLIVSNTRECRLLDTGTTDGTATVAVPDSLKRLTLVGNVVPACVPLALQHLRILDGESTEQLQYIAEIDGLQSFTLYECTRTGHMVYPDCLQSLTIEEGALAAAVSDAVRVELDALAQVLISMNHASVCAVWWKLALNTILRG</sequence>
<evidence type="ECO:0000313" key="2">
    <source>
        <dbReference type="Proteomes" id="UP000664859"/>
    </source>
</evidence>
<comment type="caution">
    <text evidence="1">The sequence shown here is derived from an EMBL/GenBank/DDBJ whole genome shotgun (WGS) entry which is preliminary data.</text>
</comment>
<gene>
    <name evidence="1" type="ORF">JKP88DRAFT_249290</name>
</gene>
<dbReference type="Proteomes" id="UP000664859">
    <property type="component" value="Unassembled WGS sequence"/>
</dbReference>
<evidence type="ECO:0000313" key="1">
    <source>
        <dbReference type="EMBL" id="KAG5176773.1"/>
    </source>
</evidence>
<proteinExistence type="predicted"/>
<accession>A0A835YLQ1</accession>
<reference evidence="1" key="1">
    <citation type="submission" date="2021-02" db="EMBL/GenBank/DDBJ databases">
        <title>First Annotated Genome of the Yellow-green Alga Tribonema minus.</title>
        <authorList>
            <person name="Mahan K.M."/>
        </authorList>
    </citation>
    <scope>NUCLEOTIDE SEQUENCE</scope>
    <source>
        <strain evidence="1">UTEX B ZZ1240</strain>
    </source>
</reference>
<organism evidence="1 2">
    <name type="scientific">Tribonema minus</name>
    <dbReference type="NCBI Taxonomy" id="303371"/>
    <lineage>
        <taxon>Eukaryota</taxon>
        <taxon>Sar</taxon>
        <taxon>Stramenopiles</taxon>
        <taxon>Ochrophyta</taxon>
        <taxon>PX clade</taxon>
        <taxon>Xanthophyceae</taxon>
        <taxon>Tribonematales</taxon>
        <taxon>Tribonemataceae</taxon>
        <taxon>Tribonema</taxon>
    </lineage>
</organism>
<name>A0A835YLQ1_9STRA</name>
<keyword evidence="2" id="KW-1185">Reference proteome</keyword>